<keyword evidence="2" id="KW-1185">Reference proteome</keyword>
<proteinExistence type="predicted"/>
<dbReference type="AlphaFoldDB" id="A0A4Z2DBK7"/>
<evidence type="ECO:0000313" key="2">
    <source>
        <dbReference type="Proteomes" id="UP000311919"/>
    </source>
</evidence>
<protein>
    <submittedName>
        <fullName evidence="1">Uncharacterized protein</fullName>
    </submittedName>
</protein>
<reference evidence="1 2" key="1">
    <citation type="submission" date="2019-03" db="EMBL/GenBank/DDBJ databases">
        <title>An improved genome assembly of the fluke Schistosoma japonicum.</title>
        <authorList>
            <person name="Hu W."/>
            <person name="Luo F."/>
            <person name="Yin M."/>
            <person name="Mo X."/>
            <person name="Sun C."/>
            <person name="Wu Q."/>
            <person name="Zhu B."/>
            <person name="Xiang M."/>
            <person name="Wang J."/>
            <person name="Wang Y."/>
            <person name="Zhang T."/>
            <person name="Xu B."/>
            <person name="Zheng H."/>
            <person name="Feng Z."/>
        </authorList>
    </citation>
    <scope>NUCLEOTIDE SEQUENCE [LARGE SCALE GENOMIC DNA]</scope>
    <source>
        <strain evidence="1">HuSjv2</strain>
        <tissue evidence="1">Worms</tissue>
    </source>
</reference>
<dbReference type="Proteomes" id="UP000311919">
    <property type="component" value="Unassembled WGS sequence"/>
</dbReference>
<dbReference type="EMBL" id="SKCS01000181">
    <property type="protein sequence ID" value="TNN13897.1"/>
    <property type="molecule type" value="Genomic_DNA"/>
</dbReference>
<accession>A0A4Z2DBK7</accession>
<name>A0A4Z2DBK7_SCHJA</name>
<evidence type="ECO:0000313" key="1">
    <source>
        <dbReference type="EMBL" id="TNN13897.1"/>
    </source>
</evidence>
<comment type="caution">
    <text evidence="1">The sequence shown here is derived from an EMBL/GenBank/DDBJ whole genome shotgun (WGS) entry which is preliminary data.</text>
</comment>
<gene>
    <name evidence="1" type="ORF">EWB00_002477</name>
</gene>
<sequence>MPSAITDSMINSTTTTMTTTNVCSDSNGDNIINNSNNKPRTPKAKYSTENRHFTAVYPGENDNGDLEITNSHLASHVNNYHVDESRPLENVYNCDHTDKNKAHETLLSVSNQRTHHVGEILESNRKYMLPIWLTTSIPLHMINDRQISSKSNINNQDECMYSRTTTGELITSL</sequence>
<organism evidence="1 2">
    <name type="scientific">Schistosoma japonicum</name>
    <name type="common">Blood fluke</name>
    <dbReference type="NCBI Taxonomy" id="6182"/>
    <lineage>
        <taxon>Eukaryota</taxon>
        <taxon>Metazoa</taxon>
        <taxon>Spiralia</taxon>
        <taxon>Lophotrochozoa</taxon>
        <taxon>Platyhelminthes</taxon>
        <taxon>Trematoda</taxon>
        <taxon>Digenea</taxon>
        <taxon>Strigeidida</taxon>
        <taxon>Schistosomatoidea</taxon>
        <taxon>Schistosomatidae</taxon>
        <taxon>Schistosoma</taxon>
    </lineage>
</organism>